<dbReference type="Gene3D" id="3.40.50.150">
    <property type="entry name" value="Vaccinia Virus protein VP39"/>
    <property type="match status" value="1"/>
</dbReference>
<evidence type="ECO:0000256" key="5">
    <source>
        <dbReference type="ARBA" id="ARBA00022884"/>
    </source>
</evidence>
<dbReference type="Pfam" id="PF00398">
    <property type="entry name" value="RrnaAD"/>
    <property type="match status" value="1"/>
</dbReference>
<evidence type="ECO:0000256" key="3">
    <source>
        <dbReference type="ARBA" id="ARBA00022679"/>
    </source>
</evidence>
<dbReference type="NCBIfam" id="TIGR00755">
    <property type="entry name" value="ksgA"/>
    <property type="match status" value="1"/>
</dbReference>
<dbReference type="OrthoDB" id="9883at2157"/>
<keyword evidence="4 6" id="KW-0949">S-adenosyl-L-methionine</keyword>
<dbReference type="InterPro" id="IPR011530">
    <property type="entry name" value="rRNA_adenine_dimethylase"/>
</dbReference>
<evidence type="ECO:0000313" key="9">
    <source>
        <dbReference type="Proteomes" id="UP000291213"/>
    </source>
</evidence>
<feature type="domain" description="Ribosomal RNA adenine methylase transferase N-terminal" evidence="7">
    <location>
        <begin position="42"/>
        <end position="209"/>
    </location>
</feature>
<dbReference type="InterPro" id="IPR029063">
    <property type="entry name" value="SAM-dependent_MTases_sf"/>
</dbReference>
<dbReference type="AlphaFoldDB" id="A0A401H7Z3"/>
<dbReference type="PROSITE" id="PS51689">
    <property type="entry name" value="SAM_RNA_A_N6_MT"/>
    <property type="match status" value="1"/>
</dbReference>
<comment type="similarity">
    <text evidence="6">Belongs to the class I-like SAM-binding methyltransferase superfamily. rRNA adenine N(6)-methyltransferase family.</text>
</comment>
<feature type="binding site" evidence="6">
    <location>
        <position position="86"/>
    </location>
    <ligand>
        <name>S-adenosyl-L-methionine</name>
        <dbReference type="ChEBI" id="CHEBI:59789"/>
    </ligand>
</feature>
<comment type="caution">
    <text evidence="8">The sequence shown here is derived from an EMBL/GenBank/DDBJ whole genome shotgun (WGS) entry which is preliminary data.</text>
</comment>
<dbReference type="SMART" id="SM00650">
    <property type="entry name" value="rADc"/>
    <property type="match status" value="1"/>
</dbReference>
<keyword evidence="1" id="KW-0698">rRNA processing</keyword>
<accession>A0A401H7Z3</accession>
<dbReference type="EMBL" id="BDMD01000009">
    <property type="protein sequence ID" value="GBF08524.1"/>
    <property type="molecule type" value="Genomic_DNA"/>
</dbReference>
<organism evidence="8 9">
    <name type="scientific">Aeropyrum pernix</name>
    <dbReference type="NCBI Taxonomy" id="56636"/>
    <lineage>
        <taxon>Archaea</taxon>
        <taxon>Thermoproteota</taxon>
        <taxon>Thermoprotei</taxon>
        <taxon>Desulfurococcales</taxon>
        <taxon>Desulfurococcaceae</taxon>
        <taxon>Aeropyrum</taxon>
    </lineage>
</organism>
<dbReference type="PANTHER" id="PTHR11727">
    <property type="entry name" value="DIMETHYLADENOSINE TRANSFERASE"/>
    <property type="match status" value="1"/>
</dbReference>
<dbReference type="GO" id="GO:0003723">
    <property type="term" value="F:RNA binding"/>
    <property type="evidence" value="ECO:0007669"/>
    <property type="project" value="UniProtKB-UniRule"/>
</dbReference>
<reference evidence="8 9" key="1">
    <citation type="submission" date="2017-02" db="EMBL/GenBank/DDBJ databases">
        <title>isolation and characterization of a novel temperate virus Aeropyrum globular virus 1 infecting hyperthermophilic archaeon Aeropyrum.</title>
        <authorList>
            <person name="Yumiya M."/>
            <person name="Yoshida T."/>
            <person name="Sako Y."/>
        </authorList>
    </citation>
    <scope>NUCLEOTIDE SEQUENCE [LARGE SCALE GENOMIC DNA]</scope>
    <source>
        <strain evidence="8 9">YK1-12-2013</strain>
    </source>
</reference>
<sequence>MPPGSGRGGRRRAESLVREVLGLAGLRPSDRLGQHFLVDDRAVGEFLKPLEKAAAEGLRDALEIGPGAGSITLPAAEVLDRIVAVELDHRLASALSRLAPTRVAVVTGDGVSHAAATQAPLVFSNTPFNLSPAIVEALAVNNRVAAAVLGVQYEVARRMTARPGSRDYSRLSVLVSLVFHAELASVVRPQAYYPRPQVLTAVVTLRRRRRWRSLYARALELAGCAFTQRNKKASKVLRRCLELAGCAPPPWLDSLGDARVWMLRPEDFVGLAEACRG</sequence>
<evidence type="ECO:0000256" key="1">
    <source>
        <dbReference type="ARBA" id="ARBA00022552"/>
    </source>
</evidence>
<dbReference type="RefSeq" id="WP_131159592.1">
    <property type="nucleotide sequence ID" value="NZ_BDMD01000009.1"/>
</dbReference>
<dbReference type="Proteomes" id="UP000291213">
    <property type="component" value="Unassembled WGS sequence"/>
</dbReference>
<evidence type="ECO:0000313" key="8">
    <source>
        <dbReference type="EMBL" id="GBF08524.1"/>
    </source>
</evidence>
<dbReference type="InterPro" id="IPR001737">
    <property type="entry name" value="KsgA/Erm"/>
</dbReference>
<name>A0A401H7Z3_AERPX</name>
<feature type="binding site" evidence="6">
    <location>
        <position position="37"/>
    </location>
    <ligand>
        <name>S-adenosyl-L-methionine</name>
        <dbReference type="ChEBI" id="CHEBI:59789"/>
    </ligand>
</feature>
<evidence type="ECO:0000256" key="4">
    <source>
        <dbReference type="ARBA" id="ARBA00022691"/>
    </source>
</evidence>
<dbReference type="GO" id="GO:0000179">
    <property type="term" value="F:rRNA (adenine-N6,N6-)-dimethyltransferase activity"/>
    <property type="evidence" value="ECO:0007669"/>
    <property type="project" value="UniProtKB-UniRule"/>
</dbReference>
<dbReference type="SUPFAM" id="SSF53335">
    <property type="entry name" value="S-adenosyl-L-methionine-dependent methyltransferases"/>
    <property type="match status" value="1"/>
</dbReference>
<protein>
    <submittedName>
        <fullName evidence="8">Probable ribosomal RNA small subunit methyltransferase A</fullName>
    </submittedName>
</protein>
<feature type="binding site" evidence="6">
    <location>
        <position position="35"/>
    </location>
    <ligand>
        <name>S-adenosyl-L-methionine</name>
        <dbReference type="ChEBI" id="CHEBI:59789"/>
    </ligand>
</feature>
<evidence type="ECO:0000259" key="7">
    <source>
        <dbReference type="SMART" id="SM00650"/>
    </source>
</evidence>
<keyword evidence="3 6" id="KW-0808">Transferase</keyword>
<feature type="binding site" evidence="6">
    <location>
        <position position="109"/>
    </location>
    <ligand>
        <name>S-adenosyl-L-methionine</name>
        <dbReference type="ChEBI" id="CHEBI:59789"/>
    </ligand>
</feature>
<keyword evidence="2 6" id="KW-0489">Methyltransferase</keyword>
<feature type="binding site" evidence="6">
    <location>
        <position position="125"/>
    </location>
    <ligand>
        <name>S-adenosyl-L-methionine</name>
        <dbReference type="ChEBI" id="CHEBI:59789"/>
    </ligand>
</feature>
<proteinExistence type="inferred from homology"/>
<dbReference type="InterPro" id="IPR020598">
    <property type="entry name" value="rRNA_Ade_methylase_Trfase_N"/>
</dbReference>
<dbReference type="PANTHER" id="PTHR11727:SF7">
    <property type="entry name" value="DIMETHYLADENOSINE TRANSFERASE-RELATED"/>
    <property type="match status" value="1"/>
</dbReference>
<keyword evidence="5 6" id="KW-0694">RNA-binding</keyword>
<evidence type="ECO:0000256" key="6">
    <source>
        <dbReference type="PROSITE-ProRule" id="PRU01026"/>
    </source>
</evidence>
<gene>
    <name evidence="8" type="ORF">apy_02490</name>
</gene>
<evidence type="ECO:0000256" key="2">
    <source>
        <dbReference type="ARBA" id="ARBA00022603"/>
    </source>
</evidence>
<feature type="binding site" evidence="6">
    <location>
        <position position="65"/>
    </location>
    <ligand>
        <name>S-adenosyl-L-methionine</name>
        <dbReference type="ChEBI" id="CHEBI:59789"/>
    </ligand>
</feature>